<dbReference type="PANTHER" id="PTHR43532">
    <property type="entry name" value="GLUCOSE-1-PHOSPHATE THYMIDYLYLTRANSFERASE"/>
    <property type="match status" value="1"/>
</dbReference>
<comment type="caution">
    <text evidence="13">The sequence shown here is derived from an EMBL/GenBank/DDBJ whole genome shotgun (WGS) entry which is preliminary data.</text>
</comment>
<evidence type="ECO:0000256" key="3">
    <source>
        <dbReference type="ARBA" id="ARBA00012461"/>
    </source>
</evidence>
<evidence type="ECO:0000256" key="8">
    <source>
        <dbReference type="ARBA" id="ARBA00022842"/>
    </source>
</evidence>
<keyword evidence="7" id="KW-0479">Metal-binding</keyword>
<keyword evidence="13" id="KW-0946">Virion</keyword>
<comment type="cofactor">
    <cofactor evidence="1">
        <name>Mg(2+)</name>
        <dbReference type="ChEBI" id="CHEBI:18420"/>
    </cofactor>
</comment>
<dbReference type="InterPro" id="IPR029044">
    <property type="entry name" value="Nucleotide-diphossugar_trans"/>
</dbReference>
<organism evidence="13 14">
    <name type="scientific">Peribacillus cavernae</name>
    <dbReference type="NCBI Taxonomy" id="1674310"/>
    <lineage>
        <taxon>Bacteria</taxon>
        <taxon>Bacillati</taxon>
        <taxon>Bacillota</taxon>
        <taxon>Bacilli</taxon>
        <taxon>Bacillales</taxon>
        <taxon>Bacillaceae</taxon>
        <taxon>Peribacillus</taxon>
    </lineage>
</organism>
<dbReference type="EC" id="2.7.7.24" evidence="3"/>
<dbReference type="Pfam" id="PF00483">
    <property type="entry name" value="NTP_transferase"/>
    <property type="match status" value="1"/>
</dbReference>
<dbReference type="EMBL" id="RYZZ01000010">
    <property type="protein sequence ID" value="RUQ29378.1"/>
    <property type="molecule type" value="Genomic_DNA"/>
</dbReference>
<evidence type="ECO:0000256" key="2">
    <source>
        <dbReference type="ARBA" id="ARBA00010480"/>
    </source>
</evidence>
<gene>
    <name evidence="13" type="ORF">ELQ35_10495</name>
</gene>
<reference evidence="13 14" key="1">
    <citation type="submission" date="2018-12" db="EMBL/GenBank/DDBJ databases">
        <title>Bacillus chawlae sp. nov., Bacillus glennii sp. nov., and Bacillus saganii sp. nov. Isolated from the Vehicle Assembly Building at Kennedy Space Center where the Viking Spacecraft were Assembled.</title>
        <authorList>
            <person name="Seuylemezian A."/>
            <person name="Vaishampayan P."/>
        </authorList>
    </citation>
    <scope>NUCLEOTIDE SEQUENCE [LARGE SCALE GENOMIC DNA]</scope>
    <source>
        <strain evidence="13 14">L5</strain>
    </source>
</reference>
<evidence type="ECO:0000256" key="5">
    <source>
        <dbReference type="ARBA" id="ARBA00022679"/>
    </source>
</evidence>
<dbReference type="AlphaFoldDB" id="A0A433HLX8"/>
<evidence type="ECO:0000256" key="1">
    <source>
        <dbReference type="ARBA" id="ARBA00001946"/>
    </source>
</evidence>
<dbReference type="RefSeq" id="WP_126864791.1">
    <property type="nucleotide sequence ID" value="NZ_JAUSTX010000006.1"/>
</dbReference>
<dbReference type="OrthoDB" id="9803871at2"/>
<evidence type="ECO:0000256" key="9">
    <source>
        <dbReference type="ARBA" id="ARBA00032492"/>
    </source>
</evidence>
<dbReference type="InterPro" id="IPR005835">
    <property type="entry name" value="NTP_transferase_dom"/>
</dbReference>
<protein>
    <recommendedName>
        <fullName evidence="4">Glucose-1-phosphate thymidylyltransferase</fullName>
        <ecNumber evidence="3">2.7.7.24</ecNumber>
    </recommendedName>
    <alternativeName>
        <fullName evidence="10">dTDP-glucose pyrophosphorylase</fullName>
    </alternativeName>
    <alternativeName>
        <fullName evidence="9">dTDP-glucose synthase</fullName>
    </alternativeName>
</protein>
<evidence type="ECO:0000256" key="6">
    <source>
        <dbReference type="ARBA" id="ARBA00022695"/>
    </source>
</evidence>
<evidence type="ECO:0000259" key="12">
    <source>
        <dbReference type="Pfam" id="PF00483"/>
    </source>
</evidence>
<keyword evidence="13" id="KW-0167">Capsid protein</keyword>
<evidence type="ECO:0000313" key="13">
    <source>
        <dbReference type="EMBL" id="RUQ29378.1"/>
    </source>
</evidence>
<dbReference type="Proteomes" id="UP000267430">
    <property type="component" value="Unassembled WGS sequence"/>
</dbReference>
<accession>A0A433HLX8</accession>
<keyword evidence="8" id="KW-0460">Magnesium</keyword>
<feature type="domain" description="Nucleotidyl transferase" evidence="12">
    <location>
        <begin position="2"/>
        <end position="233"/>
    </location>
</feature>
<dbReference type="SUPFAM" id="SSF53448">
    <property type="entry name" value="Nucleotide-diphospho-sugar transferases"/>
    <property type="match status" value="1"/>
</dbReference>
<evidence type="ECO:0000313" key="14">
    <source>
        <dbReference type="Proteomes" id="UP000267430"/>
    </source>
</evidence>
<evidence type="ECO:0000256" key="11">
    <source>
        <dbReference type="ARBA" id="ARBA00049336"/>
    </source>
</evidence>
<evidence type="ECO:0000256" key="10">
    <source>
        <dbReference type="ARBA" id="ARBA00032598"/>
    </source>
</evidence>
<sequence>MKGVILAGGTGTRLRPLTHIINKHLLPVGPYPMIYWPILKLKEAGIDDILIITNKGDLSSFINLLGLGEELGVNLNYKLQQRAGGIAEALGLAKPFVKEEKFIVLLGDNIFQDSLVPFITSFESQTEGARVLIKHVSDPKRYGIAMIDEKKHVITSIIEKPENPLSNYCVTGVYMYSSEVFQYIDMVEPSDRGELEITDVNNYFIRNNSLQYDVLTGWWIDAGTPQSLYQSSELVYRDLLTD</sequence>
<evidence type="ECO:0000256" key="7">
    <source>
        <dbReference type="ARBA" id="ARBA00022723"/>
    </source>
</evidence>
<keyword evidence="5" id="KW-0808">Transferase</keyword>
<evidence type="ECO:0000256" key="4">
    <source>
        <dbReference type="ARBA" id="ARBA00017654"/>
    </source>
</evidence>
<keyword evidence="6" id="KW-0548">Nucleotidyltransferase</keyword>
<dbReference type="GO" id="GO:0046872">
    <property type="term" value="F:metal ion binding"/>
    <property type="evidence" value="ECO:0007669"/>
    <property type="project" value="UniProtKB-KW"/>
</dbReference>
<dbReference type="GO" id="GO:0008879">
    <property type="term" value="F:glucose-1-phosphate thymidylyltransferase activity"/>
    <property type="evidence" value="ECO:0007669"/>
    <property type="project" value="UniProtKB-EC"/>
</dbReference>
<dbReference type="Gene3D" id="3.90.550.10">
    <property type="entry name" value="Spore Coat Polysaccharide Biosynthesis Protein SpsA, Chain A"/>
    <property type="match status" value="1"/>
</dbReference>
<name>A0A433HLX8_9BACI</name>
<comment type="catalytic activity">
    <reaction evidence="11">
        <text>dTTP + alpha-D-glucose 1-phosphate + H(+) = dTDP-alpha-D-glucose + diphosphate</text>
        <dbReference type="Rhea" id="RHEA:15225"/>
        <dbReference type="ChEBI" id="CHEBI:15378"/>
        <dbReference type="ChEBI" id="CHEBI:33019"/>
        <dbReference type="ChEBI" id="CHEBI:37568"/>
        <dbReference type="ChEBI" id="CHEBI:57477"/>
        <dbReference type="ChEBI" id="CHEBI:58601"/>
        <dbReference type="EC" id="2.7.7.24"/>
    </reaction>
</comment>
<dbReference type="InterPro" id="IPR005907">
    <property type="entry name" value="G1P_thy_trans_s"/>
</dbReference>
<dbReference type="PANTHER" id="PTHR43532:SF1">
    <property type="entry name" value="GLUCOSE-1-PHOSPHATE THYMIDYLYLTRANSFERASE 1"/>
    <property type="match status" value="1"/>
</dbReference>
<proteinExistence type="inferred from homology"/>
<comment type="similarity">
    <text evidence="2">Belongs to the glucose-1-phosphate thymidylyltransferase family.</text>
</comment>
<keyword evidence="14" id="KW-1185">Reference proteome</keyword>